<feature type="domain" description="Thiamin pyrophosphokinase thiamin-binding" evidence="6">
    <location>
        <begin position="141"/>
        <end position="205"/>
    </location>
</feature>
<dbReference type="InterPro" id="IPR036759">
    <property type="entry name" value="TPK_catalytic_sf"/>
</dbReference>
<dbReference type="InterPro" id="IPR007371">
    <property type="entry name" value="TPK_catalytic"/>
</dbReference>
<protein>
    <recommendedName>
        <fullName evidence="5">Thiamine diphosphokinase</fullName>
        <ecNumber evidence="5">2.7.6.2</ecNumber>
    </recommendedName>
</protein>
<dbReference type="EC" id="2.7.6.2" evidence="5"/>
<evidence type="ECO:0000313" key="7">
    <source>
        <dbReference type="EMBL" id="MFC4387357.1"/>
    </source>
</evidence>
<evidence type="ECO:0000256" key="1">
    <source>
        <dbReference type="ARBA" id="ARBA00022679"/>
    </source>
</evidence>
<keyword evidence="8" id="KW-1185">Reference proteome</keyword>
<dbReference type="SUPFAM" id="SSF63862">
    <property type="entry name" value="Thiamin pyrophosphokinase, substrate-binding domain"/>
    <property type="match status" value="1"/>
</dbReference>
<dbReference type="InterPro" id="IPR000408">
    <property type="entry name" value="Reg_chr_condens"/>
</dbReference>
<keyword evidence="1 7" id="KW-0808">Transferase</keyword>
<dbReference type="InterPro" id="IPR036371">
    <property type="entry name" value="TPK_B1-bd_sf"/>
</dbReference>
<organism evidence="7 8">
    <name type="scientific">Gracilibacillus marinus</name>
    <dbReference type="NCBI Taxonomy" id="630535"/>
    <lineage>
        <taxon>Bacteria</taxon>
        <taxon>Bacillati</taxon>
        <taxon>Bacillota</taxon>
        <taxon>Bacilli</taxon>
        <taxon>Bacillales</taxon>
        <taxon>Bacillaceae</taxon>
        <taxon>Gracilibacillus</taxon>
    </lineage>
</organism>
<name>A0ABV8VTV9_9BACI</name>
<dbReference type="PANTHER" id="PTHR41299:SF1">
    <property type="entry name" value="THIAMINE PYROPHOSPHOKINASE"/>
    <property type="match status" value="1"/>
</dbReference>
<evidence type="ECO:0000313" key="8">
    <source>
        <dbReference type="Proteomes" id="UP001595880"/>
    </source>
</evidence>
<accession>A0ABV8VTV9</accession>
<dbReference type="Pfam" id="PF04263">
    <property type="entry name" value="TPK_catalytic"/>
    <property type="match status" value="1"/>
</dbReference>
<proteinExistence type="predicted"/>
<dbReference type="PROSITE" id="PS00626">
    <property type="entry name" value="RCC1_2"/>
    <property type="match status" value="1"/>
</dbReference>
<dbReference type="InterPro" id="IPR007373">
    <property type="entry name" value="Thiamin_PyroPKinase_B1-bd"/>
</dbReference>
<dbReference type="SMART" id="SM00983">
    <property type="entry name" value="TPK_B1_binding"/>
    <property type="match status" value="1"/>
</dbReference>
<dbReference type="GO" id="GO:0004788">
    <property type="term" value="F:thiamine diphosphokinase activity"/>
    <property type="evidence" value="ECO:0007669"/>
    <property type="project" value="UniProtKB-EC"/>
</dbReference>
<dbReference type="InterPro" id="IPR006282">
    <property type="entry name" value="Thi_PPkinase"/>
</dbReference>
<dbReference type="RefSeq" id="WP_390197082.1">
    <property type="nucleotide sequence ID" value="NZ_JBHSDV010000001.1"/>
</dbReference>
<keyword evidence="2" id="KW-0547">Nucleotide-binding</keyword>
<evidence type="ECO:0000256" key="5">
    <source>
        <dbReference type="NCBIfam" id="TIGR01378"/>
    </source>
</evidence>
<evidence type="ECO:0000259" key="6">
    <source>
        <dbReference type="SMART" id="SM00983"/>
    </source>
</evidence>
<dbReference type="InterPro" id="IPR053149">
    <property type="entry name" value="TPK"/>
</dbReference>
<evidence type="ECO:0000256" key="4">
    <source>
        <dbReference type="ARBA" id="ARBA00022840"/>
    </source>
</evidence>
<evidence type="ECO:0000256" key="2">
    <source>
        <dbReference type="ARBA" id="ARBA00022741"/>
    </source>
</evidence>
<dbReference type="Proteomes" id="UP001595880">
    <property type="component" value="Unassembled WGS sequence"/>
</dbReference>
<dbReference type="PANTHER" id="PTHR41299">
    <property type="entry name" value="THIAMINE PYROPHOSPHOKINASE"/>
    <property type="match status" value="1"/>
</dbReference>
<sequence>MNIAIVAGGTIHSLDLLHNYHRQIDVWIGADRGAFVILEANIELDYAVGDFDSVSETEREEISHKAKKMFTFPKEKDETDLDLAVKLALENNPSQLYFFGVTGGRLDHELVNIQLLYRLLCMNISGIIVNEQNEVTMYLQGDYRVDKGDHYISFIPFSNQVKGLTLDGFQYPLINQTIEWGSTLCISNKIIGKFGTFSFTEGILIMIKSVE</sequence>
<gene>
    <name evidence="7" type="ORF">ACFOZ1_05975</name>
</gene>
<evidence type="ECO:0000256" key="3">
    <source>
        <dbReference type="ARBA" id="ARBA00022777"/>
    </source>
</evidence>
<dbReference type="EMBL" id="JBHSDV010000001">
    <property type="protein sequence ID" value="MFC4387357.1"/>
    <property type="molecule type" value="Genomic_DNA"/>
</dbReference>
<dbReference type="Pfam" id="PF04265">
    <property type="entry name" value="TPK_B1_binding"/>
    <property type="match status" value="1"/>
</dbReference>
<keyword evidence="4" id="KW-0067">ATP-binding</keyword>
<dbReference type="Gene3D" id="3.40.50.10240">
    <property type="entry name" value="Thiamin pyrophosphokinase, catalytic domain"/>
    <property type="match status" value="1"/>
</dbReference>
<comment type="caution">
    <text evidence="7">The sequence shown here is derived from an EMBL/GenBank/DDBJ whole genome shotgun (WGS) entry which is preliminary data.</text>
</comment>
<dbReference type="NCBIfam" id="TIGR01378">
    <property type="entry name" value="thi_PPkinase"/>
    <property type="match status" value="1"/>
</dbReference>
<keyword evidence="3" id="KW-0418">Kinase</keyword>
<reference evidence="8" key="1">
    <citation type="journal article" date="2019" name="Int. J. Syst. Evol. Microbiol.">
        <title>The Global Catalogue of Microorganisms (GCM) 10K type strain sequencing project: providing services to taxonomists for standard genome sequencing and annotation.</title>
        <authorList>
            <consortium name="The Broad Institute Genomics Platform"/>
            <consortium name="The Broad Institute Genome Sequencing Center for Infectious Disease"/>
            <person name="Wu L."/>
            <person name="Ma J."/>
        </authorList>
    </citation>
    <scope>NUCLEOTIDE SEQUENCE [LARGE SCALE GENOMIC DNA]</scope>
    <source>
        <strain evidence="8">KACC 14058</strain>
    </source>
</reference>
<dbReference type="CDD" id="cd07995">
    <property type="entry name" value="TPK"/>
    <property type="match status" value="1"/>
</dbReference>
<dbReference type="SUPFAM" id="SSF63999">
    <property type="entry name" value="Thiamin pyrophosphokinase, catalytic domain"/>
    <property type="match status" value="1"/>
</dbReference>